<dbReference type="AlphaFoldDB" id="A0A5M9WQQ2"/>
<dbReference type="Proteomes" id="UP000323664">
    <property type="component" value="Unassembled WGS sequence"/>
</dbReference>
<reference evidence="10 11" key="1">
    <citation type="journal article" date="2019" name="J. Ind. Microbiol. Biotechnol.">
        <title>Paenibacillus amylolyticus 27C64 has a diverse set of carbohydrate-active enzymes and complete pectin deconstruction system.</title>
        <authorList>
            <person name="Keggi C."/>
            <person name="Doran-Peterson J."/>
        </authorList>
    </citation>
    <scope>NUCLEOTIDE SEQUENCE [LARGE SCALE GENOMIC DNA]</scope>
    <source>
        <strain evidence="10 11">27C64</strain>
    </source>
</reference>
<evidence type="ECO:0000313" key="10">
    <source>
        <dbReference type="EMBL" id="KAA8783901.1"/>
    </source>
</evidence>
<organism evidence="10 11">
    <name type="scientific">Paenibacillus amylolyticus</name>
    <dbReference type="NCBI Taxonomy" id="1451"/>
    <lineage>
        <taxon>Bacteria</taxon>
        <taxon>Bacillati</taxon>
        <taxon>Bacillota</taxon>
        <taxon>Bacilli</taxon>
        <taxon>Bacillales</taxon>
        <taxon>Paenibacillaceae</taxon>
        <taxon>Paenibacillus</taxon>
    </lineage>
</organism>
<dbReference type="InterPro" id="IPR003439">
    <property type="entry name" value="ABC_transporter-like_ATP-bd"/>
</dbReference>
<dbReference type="Pfam" id="PF00664">
    <property type="entry name" value="ABC_membrane"/>
    <property type="match status" value="1"/>
</dbReference>
<dbReference type="EMBL" id="RIAS01000003">
    <property type="protein sequence ID" value="KAA8783901.1"/>
    <property type="molecule type" value="Genomic_DNA"/>
</dbReference>
<evidence type="ECO:0000256" key="4">
    <source>
        <dbReference type="ARBA" id="ARBA00022840"/>
    </source>
</evidence>
<comment type="caution">
    <text evidence="10">The sequence shown here is derived from an EMBL/GenBank/DDBJ whole genome shotgun (WGS) entry which is preliminary data.</text>
</comment>
<dbReference type="GO" id="GO:0015421">
    <property type="term" value="F:ABC-type oligopeptide transporter activity"/>
    <property type="evidence" value="ECO:0007669"/>
    <property type="project" value="TreeGrafter"/>
</dbReference>
<dbReference type="RefSeq" id="WP_123063753.1">
    <property type="nucleotide sequence ID" value="NZ_RIAS01000003.1"/>
</dbReference>
<evidence type="ECO:0000259" key="8">
    <source>
        <dbReference type="PROSITE" id="PS50893"/>
    </source>
</evidence>
<evidence type="ECO:0000256" key="1">
    <source>
        <dbReference type="ARBA" id="ARBA00004651"/>
    </source>
</evidence>
<name>A0A5M9WQQ2_PAEAM</name>
<evidence type="ECO:0000256" key="5">
    <source>
        <dbReference type="ARBA" id="ARBA00022989"/>
    </source>
</evidence>
<sequence>MMKKMFSNLMYLRPYLEGSRLLLVLSFGALAMVSLIAMPIPLITGKIIDNLSSPQGTTHFLYQQVIIIICLHVIRYVLSLIGKYYIVKAGTRASNVLRMKMIGHTVDMPMEFIDKHDKGYLMSRISESGSIGSLFSPSVINILIGVLDGVISVILLVRIHWKLSLIVLAIIPLYVVVTVWYSRRMSDSTRKVSESSAEMAGVMFETLNGIEEIKVQGAKQRYISRIYTKTDQVITAILKQNRNINGYMESSSLLSSLSGAIVLLFSGIMILGKTLTLGEYVSFTGYLAKVLGNVQAVATFGVTINPIMVSIDRVREYMDNKDEEFGRRMVLSEPIHSVNIHNISYAYISGIEKRSVLDQLNVNLFTGDIVILNGANGSGKTTFVKLLLGLYPVNKGTILYNGMDISCLKLSDLRRRVSYISQKTYLFQGTILDNILPNAQPEQLVHLRALLEKYQLQPFISDFPNELDTEIAHGGANLSGGQRQMIAFLRTVLANKEMVILDEPTANMDAIMKSRVIQMIENEAFYKILVVISHDPDLFYLGKPLNLGESSREDGGQQFYMKNEDR</sequence>
<dbReference type="Pfam" id="PF00005">
    <property type="entry name" value="ABC_tran"/>
    <property type="match status" value="1"/>
</dbReference>
<feature type="transmembrane region" description="Helical" evidence="7">
    <location>
        <begin position="60"/>
        <end position="78"/>
    </location>
</feature>
<dbReference type="InterPro" id="IPR036640">
    <property type="entry name" value="ABC1_TM_sf"/>
</dbReference>
<feature type="domain" description="ABC transmembrane type-1" evidence="9">
    <location>
        <begin position="24"/>
        <end position="304"/>
    </location>
</feature>
<comment type="subcellular location">
    <subcellularLocation>
        <location evidence="1">Cell membrane</location>
        <topology evidence="1">Multi-pass membrane protein</topology>
    </subcellularLocation>
</comment>
<dbReference type="PROSITE" id="PS00211">
    <property type="entry name" value="ABC_TRANSPORTER_1"/>
    <property type="match status" value="1"/>
</dbReference>
<dbReference type="GO" id="GO:0005886">
    <property type="term" value="C:plasma membrane"/>
    <property type="evidence" value="ECO:0007669"/>
    <property type="project" value="UniProtKB-SubCell"/>
</dbReference>
<keyword evidence="4 10" id="KW-0067">ATP-binding</keyword>
<dbReference type="SMART" id="SM00382">
    <property type="entry name" value="AAA"/>
    <property type="match status" value="1"/>
</dbReference>
<dbReference type="PANTHER" id="PTHR43394:SF1">
    <property type="entry name" value="ATP-BINDING CASSETTE SUB-FAMILY B MEMBER 10, MITOCHONDRIAL"/>
    <property type="match status" value="1"/>
</dbReference>
<dbReference type="PANTHER" id="PTHR43394">
    <property type="entry name" value="ATP-DEPENDENT PERMEASE MDL1, MITOCHONDRIAL"/>
    <property type="match status" value="1"/>
</dbReference>
<evidence type="ECO:0000256" key="6">
    <source>
        <dbReference type="ARBA" id="ARBA00023136"/>
    </source>
</evidence>
<dbReference type="PROSITE" id="PS50893">
    <property type="entry name" value="ABC_TRANSPORTER_2"/>
    <property type="match status" value="1"/>
</dbReference>
<keyword evidence="6 7" id="KW-0472">Membrane</keyword>
<dbReference type="InterPro" id="IPR017871">
    <property type="entry name" value="ABC_transporter-like_CS"/>
</dbReference>
<keyword evidence="2 7" id="KW-0812">Transmembrane</keyword>
<protein>
    <submittedName>
        <fullName evidence="10">ABC transporter ATP-binding protein</fullName>
    </submittedName>
</protein>
<dbReference type="InterPro" id="IPR039421">
    <property type="entry name" value="Type_1_exporter"/>
</dbReference>
<feature type="transmembrane region" description="Helical" evidence="7">
    <location>
        <begin position="163"/>
        <end position="181"/>
    </location>
</feature>
<feature type="transmembrane region" description="Helical" evidence="7">
    <location>
        <begin position="134"/>
        <end position="157"/>
    </location>
</feature>
<dbReference type="InterPro" id="IPR003593">
    <property type="entry name" value="AAA+_ATPase"/>
</dbReference>
<feature type="domain" description="ABC transporter" evidence="8">
    <location>
        <begin position="338"/>
        <end position="566"/>
    </location>
</feature>
<accession>A0A5M9WQQ2</accession>
<dbReference type="InterPro" id="IPR011527">
    <property type="entry name" value="ABC1_TM_dom"/>
</dbReference>
<evidence type="ECO:0000256" key="3">
    <source>
        <dbReference type="ARBA" id="ARBA00022741"/>
    </source>
</evidence>
<dbReference type="SUPFAM" id="SSF90123">
    <property type="entry name" value="ABC transporter transmembrane region"/>
    <property type="match status" value="1"/>
</dbReference>
<evidence type="ECO:0000313" key="11">
    <source>
        <dbReference type="Proteomes" id="UP000323664"/>
    </source>
</evidence>
<evidence type="ECO:0000256" key="7">
    <source>
        <dbReference type="SAM" id="Phobius"/>
    </source>
</evidence>
<dbReference type="InterPro" id="IPR027417">
    <property type="entry name" value="P-loop_NTPase"/>
</dbReference>
<keyword evidence="5 7" id="KW-1133">Transmembrane helix</keyword>
<evidence type="ECO:0000259" key="9">
    <source>
        <dbReference type="PROSITE" id="PS50929"/>
    </source>
</evidence>
<feature type="transmembrane region" description="Helical" evidence="7">
    <location>
        <begin position="292"/>
        <end position="311"/>
    </location>
</feature>
<keyword evidence="3" id="KW-0547">Nucleotide-binding</keyword>
<dbReference type="PROSITE" id="PS50929">
    <property type="entry name" value="ABC_TM1F"/>
    <property type="match status" value="1"/>
</dbReference>
<feature type="transmembrane region" description="Helical" evidence="7">
    <location>
        <begin position="252"/>
        <end position="272"/>
    </location>
</feature>
<dbReference type="GO" id="GO:0005524">
    <property type="term" value="F:ATP binding"/>
    <property type="evidence" value="ECO:0007669"/>
    <property type="project" value="UniProtKB-KW"/>
</dbReference>
<evidence type="ECO:0000256" key="2">
    <source>
        <dbReference type="ARBA" id="ARBA00022692"/>
    </source>
</evidence>
<gene>
    <name evidence="10" type="ORF">EC604_08580</name>
</gene>
<dbReference type="Gene3D" id="3.40.50.300">
    <property type="entry name" value="P-loop containing nucleotide triphosphate hydrolases"/>
    <property type="match status" value="1"/>
</dbReference>
<feature type="transmembrane region" description="Helical" evidence="7">
    <location>
        <begin position="21"/>
        <end position="40"/>
    </location>
</feature>
<dbReference type="GO" id="GO:0016887">
    <property type="term" value="F:ATP hydrolysis activity"/>
    <property type="evidence" value="ECO:0007669"/>
    <property type="project" value="InterPro"/>
</dbReference>
<dbReference type="SUPFAM" id="SSF52540">
    <property type="entry name" value="P-loop containing nucleoside triphosphate hydrolases"/>
    <property type="match status" value="1"/>
</dbReference>
<dbReference type="Gene3D" id="1.20.1560.10">
    <property type="entry name" value="ABC transporter type 1, transmembrane domain"/>
    <property type="match status" value="1"/>
</dbReference>
<dbReference type="CDD" id="cd07346">
    <property type="entry name" value="ABC_6TM_exporters"/>
    <property type="match status" value="1"/>
</dbReference>
<proteinExistence type="predicted"/>